<dbReference type="RefSeq" id="WP_264811249.1">
    <property type="nucleotide sequence ID" value="NZ_CP110226.1"/>
</dbReference>
<dbReference type="Gene3D" id="3.40.390.10">
    <property type="entry name" value="Collagenase (Catalytic Domain)"/>
    <property type="match status" value="1"/>
</dbReference>
<evidence type="ECO:0000313" key="2">
    <source>
        <dbReference type="Proteomes" id="UP001163156"/>
    </source>
</evidence>
<dbReference type="InterPro" id="IPR010384">
    <property type="entry name" value="MtfA_fam"/>
</dbReference>
<dbReference type="SUPFAM" id="SSF55486">
    <property type="entry name" value="Metalloproteases ('zincins'), catalytic domain"/>
    <property type="match status" value="1"/>
</dbReference>
<dbReference type="Pfam" id="PF06167">
    <property type="entry name" value="Peptidase_M90"/>
    <property type="match status" value="1"/>
</dbReference>
<reference evidence="1" key="1">
    <citation type="submission" date="2022-10" db="EMBL/GenBank/DDBJ databases">
        <title>Algoriphagus sp. a novel bacteria isolate from halophytes salicornia europaea.</title>
        <authorList>
            <person name="Peng Y."/>
            <person name="Jiang L."/>
            <person name="Lee J."/>
        </authorList>
    </citation>
    <scope>NUCLEOTIDE SEQUENCE</scope>
    <source>
        <strain evidence="1">TR-M5</strain>
    </source>
</reference>
<organism evidence="1 2">
    <name type="scientific">Algoriphagus halophytocola</name>
    <dbReference type="NCBI Taxonomy" id="2991499"/>
    <lineage>
        <taxon>Bacteria</taxon>
        <taxon>Pseudomonadati</taxon>
        <taxon>Bacteroidota</taxon>
        <taxon>Cytophagia</taxon>
        <taxon>Cytophagales</taxon>
        <taxon>Cyclobacteriaceae</taxon>
        <taxon>Algoriphagus</taxon>
    </lineage>
</organism>
<dbReference type="InterPro" id="IPR024079">
    <property type="entry name" value="MetalloPept_cat_dom_sf"/>
</dbReference>
<gene>
    <name evidence="1" type="ORF">OM944_08545</name>
</gene>
<proteinExistence type="predicted"/>
<dbReference type="Proteomes" id="UP001163156">
    <property type="component" value="Chromosome"/>
</dbReference>
<dbReference type="CDD" id="cd20170">
    <property type="entry name" value="Peptidase_M90-like"/>
    <property type="match status" value="1"/>
</dbReference>
<dbReference type="PANTHER" id="PTHR30164:SF2">
    <property type="entry name" value="PROTEIN MTFA"/>
    <property type="match status" value="1"/>
</dbReference>
<dbReference type="EMBL" id="CP110226">
    <property type="protein sequence ID" value="UZD24537.1"/>
    <property type="molecule type" value="Genomic_DNA"/>
</dbReference>
<name>A0ABY6ML97_9BACT</name>
<protein>
    <submittedName>
        <fullName evidence="1">Zinc-dependent peptidase</fullName>
    </submittedName>
</protein>
<evidence type="ECO:0000313" key="1">
    <source>
        <dbReference type="EMBL" id="UZD24537.1"/>
    </source>
</evidence>
<dbReference type="PANTHER" id="PTHR30164">
    <property type="entry name" value="MTFA PEPTIDASE"/>
    <property type="match status" value="1"/>
</dbReference>
<accession>A0ABY6ML97</accession>
<keyword evidence="2" id="KW-1185">Reference proteome</keyword>
<sequence>MMPLYRKNSLASLIEELRILFGKTRLTKLEMQILEQEFPYYARLSEKHKKEFRDKLEVILTTKSFMGRGGLKIVTSEMKILIGATIVMVTFGWKDLRLPHFSKILIYPDTYYSTISRQYHRGEVNPRYGIIVMSWNCFLNGMENQKDEVNLGIHEVAHALKLENQIYYNDECEFFNPEVYRSFQVLASEEIQKIKAGDQTVFRSNGGIDHDEFFAVGLETFFEKPHEFFEYNPELYGTLVRLMRQDPRVWVQASVR</sequence>